<protein>
    <submittedName>
        <fullName evidence="4">EamA family transporter</fullName>
    </submittedName>
</protein>
<dbReference type="PANTHER" id="PTHR12715:SF4">
    <property type="entry name" value="EAMA DOMAIN-CONTAINING PROTEIN"/>
    <property type="match status" value="1"/>
</dbReference>
<dbReference type="OrthoDB" id="3744378at2"/>
<feature type="domain" description="EamA" evidence="3">
    <location>
        <begin position="173"/>
        <end position="306"/>
    </location>
</feature>
<reference evidence="4 5" key="1">
    <citation type="submission" date="2017-07" db="EMBL/GenBank/DDBJ databases">
        <title>Draft whole genome sequences of clinical Proprionibacteriaceae strains.</title>
        <authorList>
            <person name="Bernier A.-M."/>
            <person name="Bernard K."/>
            <person name="Domingo M.-C."/>
        </authorList>
    </citation>
    <scope>NUCLEOTIDE SEQUENCE [LARGE SCALE GENOMIC DNA]</scope>
    <source>
        <strain evidence="4 5">NML 030167</strain>
    </source>
</reference>
<dbReference type="SUPFAM" id="SSF103481">
    <property type="entry name" value="Multidrug resistance efflux transporter EmrE"/>
    <property type="match status" value="2"/>
</dbReference>
<dbReference type="InterPro" id="IPR037185">
    <property type="entry name" value="EmrE-like"/>
</dbReference>
<feature type="transmembrane region" description="Helical" evidence="2">
    <location>
        <begin position="119"/>
        <end position="140"/>
    </location>
</feature>
<evidence type="ECO:0000259" key="3">
    <source>
        <dbReference type="Pfam" id="PF00892"/>
    </source>
</evidence>
<dbReference type="InterPro" id="IPR052756">
    <property type="entry name" value="Alkyne_AA_exporter"/>
</dbReference>
<accession>A0A255GFP9</accession>
<proteinExistence type="inferred from homology"/>
<feature type="transmembrane region" description="Helical" evidence="2">
    <location>
        <begin position="147"/>
        <end position="166"/>
    </location>
</feature>
<evidence type="ECO:0000256" key="1">
    <source>
        <dbReference type="ARBA" id="ARBA00007362"/>
    </source>
</evidence>
<feature type="transmembrane region" description="Helical" evidence="2">
    <location>
        <begin position="232"/>
        <end position="253"/>
    </location>
</feature>
<feature type="transmembrane region" description="Helical" evidence="2">
    <location>
        <begin position="88"/>
        <end position="107"/>
    </location>
</feature>
<keyword evidence="5" id="KW-1185">Reference proteome</keyword>
<feature type="transmembrane region" description="Helical" evidence="2">
    <location>
        <begin position="21"/>
        <end position="45"/>
    </location>
</feature>
<feature type="transmembrane region" description="Helical" evidence="2">
    <location>
        <begin position="172"/>
        <end position="189"/>
    </location>
</feature>
<keyword evidence="2" id="KW-0812">Transmembrane</keyword>
<comment type="similarity">
    <text evidence="1">Belongs to the EamA transporter family.</text>
</comment>
<dbReference type="Pfam" id="PF00892">
    <property type="entry name" value="EamA"/>
    <property type="match status" value="2"/>
</dbReference>
<name>A0A255GFP9_9ACTN</name>
<evidence type="ECO:0000313" key="4">
    <source>
        <dbReference type="EMBL" id="OYO14680.1"/>
    </source>
</evidence>
<sequence>MVPVAKDGLMTSTLPRPALRPGVLPILAAAVTAVLWASAFVAVRAVGRDFSAGALTLGRQLVGSLALTCVVLARSLRRGGFPRLPRGRLLVAVLGWGAAWFGLYNLALNTTERHLDAGTTALLVNLAPVLIVVLAGFLLGEGFSGRLMAGLLVAFTGVALIAATTWRGGGELLGVLCGLAAALLYAGSATAQKRLLVRIDALILTWLGCLTGLLVALPFGPELFRQAAAAPAGAVLGIGYLGVFPTAIAFLTWGYALSHVPAGRLAASTYVIPPLVVLQSWLLLGEVPAPLAFLGGALCLAGVAVATVTGVRRARR</sequence>
<organism evidence="4 5">
    <name type="scientific">Enemella evansiae</name>
    <dbReference type="NCBI Taxonomy" id="2016499"/>
    <lineage>
        <taxon>Bacteria</taxon>
        <taxon>Bacillati</taxon>
        <taxon>Actinomycetota</taxon>
        <taxon>Actinomycetes</taxon>
        <taxon>Propionibacteriales</taxon>
        <taxon>Propionibacteriaceae</taxon>
        <taxon>Enemella</taxon>
    </lineage>
</organism>
<dbReference type="Proteomes" id="UP000215896">
    <property type="component" value="Unassembled WGS sequence"/>
</dbReference>
<evidence type="ECO:0000256" key="2">
    <source>
        <dbReference type="SAM" id="Phobius"/>
    </source>
</evidence>
<feature type="transmembrane region" description="Helical" evidence="2">
    <location>
        <begin position="201"/>
        <end position="220"/>
    </location>
</feature>
<feature type="transmembrane region" description="Helical" evidence="2">
    <location>
        <begin position="290"/>
        <end position="311"/>
    </location>
</feature>
<keyword evidence="2" id="KW-0472">Membrane</keyword>
<dbReference type="AlphaFoldDB" id="A0A255GFP9"/>
<gene>
    <name evidence="4" type="ORF">CGZ94_08920</name>
</gene>
<evidence type="ECO:0000313" key="5">
    <source>
        <dbReference type="Proteomes" id="UP000215896"/>
    </source>
</evidence>
<feature type="transmembrane region" description="Helical" evidence="2">
    <location>
        <begin position="57"/>
        <end position="76"/>
    </location>
</feature>
<dbReference type="InterPro" id="IPR000620">
    <property type="entry name" value="EamA_dom"/>
</dbReference>
<dbReference type="EMBL" id="NMVO01000012">
    <property type="protein sequence ID" value="OYO14680.1"/>
    <property type="molecule type" value="Genomic_DNA"/>
</dbReference>
<feature type="domain" description="EamA" evidence="3">
    <location>
        <begin position="26"/>
        <end position="162"/>
    </location>
</feature>
<dbReference type="GO" id="GO:0016020">
    <property type="term" value="C:membrane"/>
    <property type="evidence" value="ECO:0007669"/>
    <property type="project" value="InterPro"/>
</dbReference>
<feature type="transmembrane region" description="Helical" evidence="2">
    <location>
        <begin position="265"/>
        <end position="284"/>
    </location>
</feature>
<keyword evidence="2" id="KW-1133">Transmembrane helix</keyword>
<dbReference type="PANTHER" id="PTHR12715">
    <property type="entry name" value="TRANSPORTER, DRUG/METABOLITE EXPORTER FAMILY"/>
    <property type="match status" value="1"/>
</dbReference>
<comment type="caution">
    <text evidence="4">The sequence shown here is derived from an EMBL/GenBank/DDBJ whole genome shotgun (WGS) entry which is preliminary data.</text>
</comment>